<evidence type="ECO:0000313" key="16">
    <source>
        <dbReference type="Proteomes" id="UP000738359"/>
    </source>
</evidence>
<dbReference type="FunFam" id="3.20.20.80:FF:000060">
    <property type="entry name" value="Lysozyme M1"/>
    <property type="match status" value="1"/>
</dbReference>
<keyword evidence="7" id="KW-0081">Bacteriolytic enzyme</keyword>
<evidence type="ECO:0000256" key="6">
    <source>
        <dbReference type="ARBA" id="ARBA00022529"/>
    </source>
</evidence>
<dbReference type="Gene3D" id="3.20.20.80">
    <property type="entry name" value="Glycosidases"/>
    <property type="match status" value="1"/>
</dbReference>
<evidence type="ECO:0000256" key="3">
    <source>
        <dbReference type="ARBA" id="ARBA00010646"/>
    </source>
</evidence>
<evidence type="ECO:0000256" key="1">
    <source>
        <dbReference type="ARBA" id="ARBA00000632"/>
    </source>
</evidence>
<evidence type="ECO:0000256" key="12">
    <source>
        <dbReference type="ARBA" id="ARBA00073159"/>
    </source>
</evidence>
<dbReference type="EC" id="3.2.1.17" evidence="4"/>
<evidence type="ECO:0000256" key="13">
    <source>
        <dbReference type="ARBA" id="ARBA00075474"/>
    </source>
</evidence>
<evidence type="ECO:0000256" key="9">
    <source>
        <dbReference type="ARBA" id="ARBA00023157"/>
    </source>
</evidence>
<proteinExistence type="inferred from homology"/>
<dbReference type="OrthoDB" id="6590422at2759"/>
<dbReference type="InterPro" id="IPR002053">
    <property type="entry name" value="Glyco_hydro_25"/>
</dbReference>
<comment type="caution">
    <text evidence="15">The sequence shown here is derived from an EMBL/GenBank/DDBJ whole genome shotgun (WGS) entry which is preliminary data.</text>
</comment>
<evidence type="ECO:0000313" key="15">
    <source>
        <dbReference type="EMBL" id="KAF9967818.1"/>
    </source>
</evidence>
<evidence type="ECO:0000256" key="8">
    <source>
        <dbReference type="ARBA" id="ARBA00022801"/>
    </source>
</evidence>
<dbReference type="SUPFAM" id="SSF51445">
    <property type="entry name" value="(Trans)glycosidases"/>
    <property type="match status" value="1"/>
</dbReference>
<evidence type="ECO:0000256" key="2">
    <source>
        <dbReference type="ARBA" id="ARBA00004613"/>
    </source>
</evidence>
<gene>
    <name evidence="15" type="ORF">BGZ70_008046</name>
</gene>
<organism evidence="15 16">
    <name type="scientific">Mortierella alpina</name>
    <name type="common">Oleaginous fungus</name>
    <name type="synonym">Mortierella renispora</name>
    <dbReference type="NCBI Taxonomy" id="64518"/>
    <lineage>
        <taxon>Eukaryota</taxon>
        <taxon>Fungi</taxon>
        <taxon>Fungi incertae sedis</taxon>
        <taxon>Mucoromycota</taxon>
        <taxon>Mortierellomycotina</taxon>
        <taxon>Mortierellomycetes</taxon>
        <taxon>Mortierellales</taxon>
        <taxon>Mortierellaceae</taxon>
        <taxon>Mortierella</taxon>
    </lineage>
</organism>
<dbReference type="AlphaFoldDB" id="A0A9P6JDE5"/>
<comment type="function">
    <text evidence="11">This enzyme has both lysozyme (acetylmuramidase) and diacetylmuramidase activities.</text>
</comment>
<evidence type="ECO:0000256" key="10">
    <source>
        <dbReference type="ARBA" id="ARBA00023295"/>
    </source>
</evidence>
<keyword evidence="16" id="KW-1185">Reference proteome</keyword>
<accession>A0A9P6JDE5</accession>
<evidence type="ECO:0000256" key="4">
    <source>
        <dbReference type="ARBA" id="ARBA00012732"/>
    </source>
</evidence>
<dbReference type="PANTHER" id="PTHR34135">
    <property type="entry name" value="LYSOZYME"/>
    <property type="match status" value="1"/>
</dbReference>
<keyword evidence="6" id="KW-0929">Antimicrobial</keyword>
<protein>
    <recommendedName>
        <fullName evidence="12">N,O-diacetylmuramidase</fullName>
        <ecNumber evidence="4">3.2.1.17</ecNumber>
    </recommendedName>
    <alternativeName>
        <fullName evidence="13">Lysozyme CH</fullName>
    </alternativeName>
</protein>
<keyword evidence="10" id="KW-0326">Glycosidase</keyword>
<name>A0A9P6JDE5_MORAP</name>
<dbReference type="PANTHER" id="PTHR34135:SF2">
    <property type="entry name" value="LYSOZYME"/>
    <property type="match status" value="1"/>
</dbReference>
<keyword evidence="5" id="KW-0964">Secreted</keyword>
<dbReference type="Proteomes" id="UP000738359">
    <property type="component" value="Unassembled WGS sequence"/>
</dbReference>
<dbReference type="PROSITE" id="PS51904">
    <property type="entry name" value="GLYCOSYL_HYDROL_F25_2"/>
    <property type="match status" value="1"/>
</dbReference>
<dbReference type="CDD" id="cd06412">
    <property type="entry name" value="GH25_CH-type"/>
    <property type="match status" value="1"/>
</dbReference>
<dbReference type="EMBL" id="JAAAHY010000055">
    <property type="protein sequence ID" value="KAF9967818.1"/>
    <property type="molecule type" value="Genomic_DNA"/>
</dbReference>
<keyword evidence="14" id="KW-0732">Signal</keyword>
<keyword evidence="8" id="KW-0378">Hydrolase</keyword>
<evidence type="ECO:0000256" key="11">
    <source>
        <dbReference type="ARBA" id="ARBA00055588"/>
    </source>
</evidence>
<feature type="chain" id="PRO_5040320423" description="N,O-diacetylmuramidase" evidence="14">
    <location>
        <begin position="17"/>
        <end position="224"/>
    </location>
</feature>
<dbReference type="GO" id="GO:0042742">
    <property type="term" value="P:defense response to bacterium"/>
    <property type="evidence" value="ECO:0007669"/>
    <property type="project" value="UniProtKB-KW"/>
</dbReference>
<dbReference type="GO" id="GO:0003796">
    <property type="term" value="F:lysozyme activity"/>
    <property type="evidence" value="ECO:0007669"/>
    <property type="project" value="UniProtKB-EC"/>
</dbReference>
<dbReference type="SMART" id="SM00641">
    <property type="entry name" value="Glyco_25"/>
    <property type="match status" value="1"/>
</dbReference>
<dbReference type="GO" id="GO:0016998">
    <property type="term" value="P:cell wall macromolecule catabolic process"/>
    <property type="evidence" value="ECO:0007669"/>
    <property type="project" value="InterPro"/>
</dbReference>
<keyword evidence="9" id="KW-1015">Disulfide bond</keyword>
<comment type="similarity">
    <text evidence="3">Belongs to the glycosyl hydrolase 25 family.</text>
</comment>
<feature type="signal peptide" evidence="14">
    <location>
        <begin position="1"/>
        <end position="16"/>
    </location>
</feature>
<comment type="catalytic activity">
    <reaction evidence="1">
        <text>Hydrolysis of (1-&gt;4)-beta-linkages between N-acetylmuramic acid and N-acetyl-D-glucosamine residues in a peptidoglycan and between N-acetyl-D-glucosamine residues in chitodextrins.</text>
        <dbReference type="EC" id="3.2.1.17"/>
    </reaction>
</comment>
<dbReference type="InterPro" id="IPR018077">
    <property type="entry name" value="Glyco_hydro_fam25_subgr"/>
</dbReference>
<dbReference type="Pfam" id="PF01183">
    <property type="entry name" value="Glyco_hydro_25"/>
    <property type="match status" value="1"/>
</dbReference>
<evidence type="ECO:0000256" key="7">
    <source>
        <dbReference type="ARBA" id="ARBA00022638"/>
    </source>
</evidence>
<dbReference type="GO" id="GO:0016052">
    <property type="term" value="P:carbohydrate catabolic process"/>
    <property type="evidence" value="ECO:0007669"/>
    <property type="project" value="TreeGrafter"/>
</dbReference>
<evidence type="ECO:0000256" key="14">
    <source>
        <dbReference type="SAM" id="SignalP"/>
    </source>
</evidence>
<sequence>MLKAAVLLLCASVAYCAQPKGIDVSSHQPSINWATVKANGVEFAYIKATEGTGYKSPQFNPQYTGATQQGIIRGAYHFALPDRSSGAEQARYFLSNGGGWSNDGITLPGALDIEYNPYGATCYGKTPSAMVAWIRDFSNTYQAKTGRPPVIYTTTSWWQSCTGNDGSFAATHPLWIARYASTVGALPAGWGYHTIWQYADKGPNPGDQNYFNGDTAGLKRFAKG</sequence>
<dbReference type="InterPro" id="IPR017853">
    <property type="entry name" value="GH"/>
</dbReference>
<dbReference type="GO" id="GO:0009253">
    <property type="term" value="P:peptidoglycan catabolic process"/>
    <property type="evidence" value="ECO:0007669"/>
    <property type="project" value="InterPro"/>
</dbReference>
<dbReference type="GO" id="GO:0005576">
    <property type="term" value="C:extracellular region"/>
    <property type="evidence" value="ECO:0007669"/>
    <property type="project" value="UniProtKB-SubCell"/>
</dbReference>
<comment type="subcellular location">
    <subcellularLocation>
        <location evidence="2">Secreted</location>
    </subcellularLocation>
</comment>
<reference evidence="15" key="1">
    <citation type="journal article" date="2020" name="Fungal Divers.">
        <title>Resolving the Mortierellaceae phylogeny through synthesis of multi-gene phylogenetics and phylogenomics.</title>
        <authorList>
            <person name="Vandepol N."/>
            <person name="Liber J."/>
            <person name="Desiro A."/>
            <person name="Na H."/>
            <person name="Kennedy M."/>
            <person name="Barry K."/>
            <person name="Grigoriev I.V."/>
            <person name="Miller A.N."/>
            <person name="O'Donnell K."/>
            <person name="Stajich J.E."/>
            <person name="Bonito G."/>
        </authorList>
    </citation>
    <scope>NUCLEOTIDE SEQUENCE</scope>
    <source>
        <strain evidence="15">CK1249</strain>
    </source>
</reference>
<evidence type="ECO:0000256" key="5">
    <source>
        <dbReference type="ARBA" id="ARBA00022525"/>
    </source>
</evidence>
<dbReference type="GO" id="GO:0031640">
    <property type="term" value="P:killing of cells of another organism"/>
    <property type="evidence" value="ECO:0007669"/>
    <property type="project" value="UniProtKB-KW"/>
</dbReference>